<evidence type="ECO:0000313" key="3">
    <source>
        <dbReference type="Proteomes" id="UP000316270"/>
    </source>
</evidence>
<dbReference type="AlphaFoldDB" id="A0A517LRC7"/>
<name>A0A517LRC7_9PEZI</name>
<proteinExistence type="predicted"/>
<reference evidence="2 3" key="1">
    <citation type="submission" date="2019-07" db="EMBL/GenBank/DDBJ databases">
        <title>Finished genome of Venturia effusa.</title>
        <authorList>
            <person name="Young C.A."/>
            <person name="Cox M.P."/>
            <person name="Ganley A.R.D."/>
            <person name="David W.J."/>
        </authorList>
    </citation>
    <scope>NUCLEOTIDE SEQUENCE [LARGE SCALE GENOMIC DNA]</scope>
    <source>
        <strain evidence="3">albino</strain>
    </source>
</reference>
<sequence length="121" mass="13510">MHFLYFLLPSSKEADRIVMILVVYLPVLEDRNDSGMVDNQAINHAISDMEGVAVAFQSPSQEYLDEAAREAIENLAGQPEEDSNSEAESQYGTETNYPITESRAQEPSKSYAVDKYREDAG</sequence>
<evidence type="ECO:0000313" key="2">
    <source>
        <dbReference type="EMBL" id="QDS78205.1"/>
    </source>
</evidence>
<keyword evidence="3" id="KW-1185">Reference proteome</keyword>
<feature type="compositionally biased region" description="Polar residues" evidence="1">
    <location>
        <begin position="86"/>
        <end position="99"/>
    </location>
</feature>
<evidence type="ECO:0000256" key="1">
    <source>
        <dbReference type="SAM" id="MobiDB-lite"/>
    </source>
</evidence>
<accession>A0A517LRC7</accession>
<feature type="region of interest" description="Disordered" evidence="1">
    <location>
        <begin position="71"/>
        <end position="121"/>
    </location>
</feature>
<organism evidence="2 3">
    <name type="scientific">Venturia effusa</name>
    <dbReference type="NCBI Taxonomy" id="50376"/>
    <lineage>
        <taxon>Eukaryota</taxon>
        <taxon>Fungi</taxon>
        <taxon>Dikarya</taxon>
        <taxon>Ascomycota</taxon>
        <taxon>Pezizomycotina</taxon>
        <taxon>Dothideomycetes</taxon>
        <taxon>Pleosporomycetidae</taxon>
        <taxon>Venturiales</taxon>
        <taxon>Venturiaceae</taxon>
        <taxon>Venturia</taxon>
    </lineage>
</organism>
<dbReference type="Proteomes" id="UP000316270">
    <property type="component" value="Chromosome 20"/>
</dbReference>
<gene>
    <name evidence="2" type="ORF">FKW77_000599</name>
</gene>
<dbReference type="EMBL" id="CP042204">
    <property type="protein sequence ID" value="QDS78205.1"/>
    <property type="molecule type" value="Genomic_DNA"/>
</dbReference>
<feature type="compositionally biased region" description="Basic and acidic residues" evidence="1">
    <location>
        <begin position="112"/>
        <end position="121"/>
    </location>
</feature>
<protein>
    <submittedName>
        <fullName evidence="2">Uncharacterized protein</fullName>
    </submittedName>
</protein>